<feature type="domain" description="Aminoglycoside phosphotransferase" evidence="1">
    <location>
        <begin position="27"/>
        <end position="261"/>
    </location>
</feature>
<dbReference type="PANTHER" id="PTHR21064">
    <property type="entry name" value="AMINOGLYCOSIDE PHOSPHOTRANSFERASE DOMAIN-CONTAINING PROTEIN-RELATED"/>
    <property type="match status" value="1"/>
</dbReference>
<organism evidence="2 3">
    <name type="scientific">Nannocystis pusilla</name>
    <dbReference type="NCBI Taxonomy" id="889268"/>
    <lineage>
        <taxon>Bacteria</taxon>
        <taxon>Pseudomonadati</taxon>
        <taxon>Myxococcota</taxon>
        <taxon>Polyangia</taxon>
        <taxon>Nannocystales</taxon>
        <taxon>Nannocystaceae</taxon>
        <taxon>Nannocystis</taxon>
    </lineage>
</organism>
<evidence type="ECO:0000313" key="3">
    <source>
        <dbReference type="Proteomes" id="UP001139031"/>
    </source>
</evidence>
<dbReference type="Proteomes" id="UP001139031">
    <property type="component" value="Unassembled WGS sequence"/>
</dbReference>
<proteinExistence type="predicted"/>
<gene>
    <name evidence="2" type="ORF">K7C98_04680</name>
</gene>
<dbReference type="InterPro" id="IPR011009">
    <property type="entry name" value="Kinase-like_dom_sf"/>
</dbReference>
<dbReference type="SUPFAM" id="SSF56112">
    <property type="entry name" value="Protein kinase-like (PK-like)"/>
    <property type="match status" value="1"/>
</dbReference>
<name>A0ABS7TK82_9BACT</name>
<comment type="caution">
    <text evidence="2">The sequence shown here is derived from an EMBL/GenBank/DDBJ whole genome shotgun (WGS) entry which is preliminary data.</text>
</comment>
<dbReference type="InterPro" id="IPR002575">
    <property type="entry name" value="Aminoglycoside_PTrfase"/>
</dbReference>
<dbReference type="Gene3D" id="3.90.1200.10">
    <property type="match status" value="1"/>
</dbReference>
<dbReference type="RefSeq" id="WP_224190289.1">
    <property type="nucleotide sequence ID" value="NZ_JAIRAU010000001.1"/>
</dbReference>
<protein>
    <submittedName>
        <fullName evidence="2">Aminoglycoside phosphotransferase family protein</fullName>
    </submittedName>
</protein>
<dbReference type="Pfam" id="PF01636">
    <property type="entry name" value="APH"/>
    <property type="match status" value="1"/>
</dbReference>
<evidence type="ECO:0000313" key="2">
    <source>
        <dbReference type="EMBL" id="MBZ5708542.1"/>
    </source>
</evidence>
<reference evidence="2" key="1">
    <citation type="submission" date="2021-08" db="EMBL/GenBank/DDBJ databases">
        <authorList>
            <person name="Stevens D.C."/>
        </authorList>
    </citation>
    <scope>NUCLEOTIDE SEQUENCE</scope>
    <source>
        <strain evidence="2">DSM 53165</strain>
    </source>
</reference>
<dbReference type="EMBL" id="JAIRAU010000001">
    <property type="protein sequence ID" value="MBZ5708542.1"/>
    <property type="molecule type" value="Genomic_DNA"/>
</dbReference>
<keyword evidence="3" id="KW-1185">Reference proteome</keyword>
<accession>A0ABS7TK82</accession>
<dbReference type="InterPro" id="IPR050249">
    <property type="entry name" value="Pseudomonas-type_ThrB"/>
</dbReference>
<sequence>MTRPAPDAADLARALAHYAELAGGVASPLTGGLINSTFAVRSPAGEFVVQRVSPIFSPEIHDNIAAVTEHLRGRGEASPRLLTTTSGARWADLGPAGIWRAMTRVPGTSFDAVASPAQARSAAALVGRFHSTLVDLDHPFAVRRTLHDTPTHLRTLAQAVAEHREHRLFAEVEPLAAAVLAGATALPPLAAAPLRVGHGDLKFNNILFDATGPEGQAEARCLIDLDSVAPMPLHHELGDAWRSWCNPAGEERGAASFDAAIFAAALDGYLGALSFALEPVERRNLVHGVEWIALELTARFAADALNERYFGWDPQRFPGAGEHHLHRAKGQWALHQACLATRELRADLLLRQAS</sequence>
<evidence type="ECO:0000259" key="1">
    <source>
        <dbReference type="Pfam" id="PF01636"/>
    </source>
</evidence>
<dbReference type="PANTHER" id="PTHR21064:SF5">
    <property type="entry name" value="SLR1880 PROTEIN"/>
    <property type="match status" value="1"/>
</dbReference>